<name>A0A315W535_GAMAF</name>
<evidence type="ECO:0000256" key="4">
    <source>
        <dbReference type="ARBA" id="ARBA00022723"/>
    </source>
</evidence>
<feature type="domain" description="Alkylated DNA repair protein AlkB homologue 8 N-terminal" evidence="8">
    <location>
        <begin position="58"/>
        <end position="88"/>
    </location>
</feature>
<feature type="compositionally biased region" description="Polar residues" evidence="7">
    <location>
        <begin position="391"/>
        <end position="405"/>
    </location>
</feature>
<evidence type="ECO:0000313" key="9">
    <source>
        <dbReference type="EMBL" id="PWA30816.1"/>
    </source>
</evidence>
<dbReference type="Pfam" id="PF12640">
    <property type="entry name" value="UPF0489"/>
    <property type="match status" value="1"/>
</dbReference>
<dbReference type="EMBL" id="NHOQ01000342">
    <property type="protein sequence ID" value="PWA30816.1"/>
    <property type="molecule type" value="Genomic_DNA"/>
</dbReference>
<sequence length="843" mass="95938">MTGAPSTTYNLCLNTSRLKELIVDFRRCKSDIQPIVINEERMPNFNFLGTYIREDQTWNANSTSVLKKAQQRLNFLRVLRKNKLRTELSVSFCYVESELSHGIWLSPDAMKAAQKEVQKVLRDSGLTMDPDEPNMLKLSRDQLDNMPVLDSIMKEAMRLSSASLNIRVAKEDFLLHLDNQEAYRIRKDDVIALYPPMVHYDPEIYEDPYEYKFDRFLDEKGQEKTTFYRNGQRLRYFYMPFGSGVTKCPGRFFAVYEIKQFLTLMLSYFDMELLDPAIRVPPLDQSRAGFVRFVHVLSGKVKGLIVAHEMVIVMRKGEKVWIHKKPHVASIEVGEHLADSWDPDLTLMEPKTFLSQEDAIGDGSTNNVALCDEMKDDGSEEGEKADDAAGNNLQGNVAQSQSSLQKDLRHEDEAGAAEFAIFRHFDENRVVHHIYRAIASRHLPLNNIRLVHLDSHPDLLIPVNMPADTVFDKEKLLNELSIENWIMPMVYAGHVSYMVWLHPYWSQQISEGEHTFNVGKDSSTTTIRGLRAEASDPQVALWFLHCGSFITKQNKEFVLNYKGHDTERDSVTHLSKKARTDLSEDGEPSSGTTPTLLPTEDSNLQRKLSSNCTDFEDKDEGSTSYVVSRLATFLSETDPYVLDIDLDFFSCKNPFKEIYTQEEYSILKKLYYFREPRMGADQAELEECVDGRIHQLEDLEAAFADLLEDDGEQTVTRWASKPGMYSLAQLVSSLKARNPSPDYEMVHQAGLTCDSVELPHHISTEEEIDGLISAVQLVLKALPTPTLVTMSRSSLDEYCPAEQVDSVQSRVLDALEALYGDLDVHKDYKSSNKDAEDGQPSTS</sequence>
<evidence type="ECO:0000256" key="7">
    <source>
        <dbReference type="SAM" id="MobiDB-lite"/>
    </source>
</evidence>
<dbReference type="InterPro" id="IPR024131">
    <property type="entry name" value="UPF0489"/>
</dbReference>
<dbReference type="Pfam" id="PF09004">
    <property type="entry name" value="ALKBH8_N"/>
    <property type="match status" value="1"/>
</dbReference>
<dbReference type="PROSITE" id="PS00086">
    <property type="entry name" value="CYTOCHROME_P450"/>
    <property type="match status" value="1"/>
</dbReference>
<protein>
    <recommendedName>
        <fullName evidence="8">Alkylated DNA repair protein AlkB homologue 8 N-terminal domain-containing protein</fullName>
    </recommendedName>
</protein>
<evidence type="ECO:0000256" key="6">
    <source>
        <dbReference type="PIRSR" id="PIRSR602403-1"/>
    </source>
</evidence>
<comment type="cofactor">
    <cofactor evidence="6">
        <name>heme</name>
        <dbReference type="ChEBI" id="CHEBI:30413"/>
    </cofactor>
</comment>
<dbReference type="InterPro" id="IPR015095">
    <property type="entry name" value="AlkB_hom8_N"/>
</dbReference>
<evidence type="ECO:0000256" key="2">
    <source>
        <dbReference type="ARBA" id="ARBA00010617"/>
    </source>
</evidence>
<dbReference type="AlphaFoldDB" id="A0A315W535"/>
<dbReference type="InterPro" id="IPR002403">
    <property type="entry name" value="Cyt_P450_E_grp-IV"/>
</dbReference>
<evidence type="ECO:0000313" key="10">
    <source>
        <dbReference type="Proteomes" id="UP000250572"/>
    </source>
</evidence>
<dbReference type="Proteomes" id="UP000250572">
    <property type="component" value="Unassembled WGS sequence"/>
</dbReference>
<dbReference type="GO" id="GO:0008168">
    <property type="term" value="F:methyltransferase activity"/>
    <property type="evidence" value="ECO:0007669"/>
    <property type="project" value="InterPro"/>
</dbReference>
<comment type="caution">
    <text evidence="9">The sequence shown here is derived from an EMBL/GenBank/DDBJ whole genome shotgun (WGS) entry which is preliminary data.</text>
</comment>
<dbReference type="SUPFAM" id="SSF48264">
    <property type="entry name" value="Cytochrome P450"/>
    <property type="match status" value="1"/>
</dbReference>
<keyword evidence="3 6" id="KW-0349">Heme</keyword>
<keyword evidence="5 6" id="KW-0408">Iron</keyword>
<dbReference type="InterPro" id="IPR001128">
    <property type="entry name" value="Cyt_P450"/>
</dbReference>
<feature type="region of interest" description="Disordered" evidence="7">
    <location>
        <begin position="376"/>
        <end position="409"/>
    </location>
</feature>
<dbReference type="InterPro" id="IPR036396">
    <property type="entry name" value="Cyt_P450_sf"/>
</dbReference>
<feature type="region of interest" description="Disordered" evidence="7">
    <location>
        <begin position="570"/>
        <end position="603"/>
    </location>
</feature>
<dbReference type="STRING" id="33528.ENSGAFP00000022344"/>
<gene>
    <name evidence="9" type="ORF">CCH79_00017362</name>
</gene>
<proteinExistence type="inferred from homology"/>
<evidence type="ECO:0000259" key="8">
    <source>
        <dbReference type="Pfam" id="PF09004"/>
    </source>
</evidence>
<comment type="similarity">
    <text evidence="2">Belongs to the cytochrome P450 family.</text>
</comment>
<evidence type="ECO:0000256" key="5">
    <source>
        <dbReference type="ARBA" id="ARBA00023004"/>
    </source>
</evidence>
<dbReference type="Pfam" id="PF00067">
    <property type="entry name" value="p450"/>
    <property type="match status" value="1"/>
</dbReference>
<feature type="binding site" description="axial binding residue" evidence="6">
    <location>
        <position position="248"/>
    </location>
    <ligand>
        <name>heme</name>
        <dbReference type="ChEBI" id="CHEBI:30413"/>
    </ligand>
    <ligandPart>
        <name>Fe</name>
        <dbReference type="ChEBI" id="CHEBI:18248"/>
    </ligandPart>
</feature>
<dbReference type="Gene3D" id="1.10.630.10">
    <property type="entry name" value="Cytochrome P450"/>
    <property type="match status" value="1"/>
</dbReference>
<dbReference type="GO" id="GO:0020037">
    <property type="term" value="F:heme binding"/>
    <property type="evidence" value="ECO:0007669"/>
    <property type="project" value="InterPro"/>
</dbReference>
<dbReference type="PANTHER" id="PTHR13225">
    <property type="entry name" value="MISEXPRESSION SUPPRESSOR OF RAS 6"/>
    <property type="match status" value="1"/>
</dbReference>
<keyword evidence="4 6" id="KW-0479">Metal-binding</keyword>
<dbReference type="GO" id="GO:0004497">
    <property type="term" value="F:monooxygenase activity"/>
    <property type="evidence" value="ECO:0007669"/>
    <property type="project" value="InterPro"/>
</dbReference>
<comment type="similarity">
    <text evidence="1">Belongs to the UPF0489 family.</text>
</comment>
<dbReference type="GO" id="GO:0016706">
    <property type="term" value="F:2-oxoglutarate-dependent dioxygenase activity"/>
    <property type="evidence" value="ECO:0007669"/>
    <property type="project" value="InterPro"/>
</dbReference>
<dbReference type="GO" id="GO:0005506">
    <property type="term" value="F:iron ion binding"/>
    <property type="evidence" value="ECO:0007669"/>
    <property type="project" value="InterPro"/>
</dbReference>
<evidence type="ECO:0000256" key="1">
    <source>
        <dbReference type="ARBA" id="ARBA00007099"/>
    </source>
</evidence>
<keyword evidence="10" id="KW-1185">Reference proteome</keyword>
<feature type="compositionally biased region" description="Basic and acidic residues" evidence="7">
    <location>
        <begin position="376"/>
        <end position="387"/>
    </location>
</feature>
<organism evidence="9 10">
    <name type="scientific">Gambusia affinis</name>
    <name type="common">Western mosquitofish</name>
    <name type="synonym">Heterandria affinis</name>
    <dbReference type="NCBI Taxonomy" id="33528"/>
    <lineage>
        <taxon>Eukaryota</taxon>
        <taxon>Metazoa</taxon>
        <taxon>Chordata</taxon>
        <taxon>Craniata</taxon>
        <taxon>Vertebrata</taxon>
        <taxon>Euteleostomi</taxon>
        <taxon>Actinopterygii</taxon>
        <taxon>Neopterygii</taxon>
        <taxon>Teleostei</taxon>
        <taxon>Neoteleostei</taxon>
        <taxon>Acanthomorphata</taxon>
        <taxon>Ovalentaria</taxon>
        <taxon>Atherinomorphae</taxon>
        <taxon>Cyprinodontiformes</taxon>
        <taxon>Poeciliidae</taxon>
        <taxon>Poeciliinae</taxon>
        <taxon>Gambusia</taxon>
    </lineage>
</organism>
<dbReference type="PANTHER" id="PTHR13225:SF3">
    <property type="entry name" value="UPF0489 PROTEIN C5ORF22"/>
    <property type="match status" value="1"/>
</dbReference>
<accession>A0A315W535</accession>
<dbReference type="PRINTS" id="PR00465">
    <property type="entry name" value="EP450IV"/>
</dbReference>
<reference evidence="9 10" key="1">
    <citation type="journal article" date="2018" name="G3 (Bethesda)">
        <title>A High-Quality Reference Genome for the Invasive Mosquitofish Gambusia affinis Using a Chicago Library.</title>
        <authorList>
            <person name="Hoffberg S.L."/>
            <person name="Troendle N.J."/>
            <person name="Glenn T.C."/>
            <person name="Mahmud O."/>
            <person name="Louha S."/>
            <person name="Chalopin D."/>
            <person name="Bennetzen J.L."/>
            <person name="Mauricio R."/>
        </authorList>
    </citation>
    <scope>NUCLEOTIDE SEQUENCE [LARGE SCALE GENOMIC DNA]</scope>
    <source>
        <strain evidence="9">NE01/NJP1002.9</strain>
        <tissue evidence="9">Muscle</tissue>
    </source>
</reference>
<dbReference type="InterPro" id="IPR017972">
    <property type="entry name" value="Cyt_P450_CS"/>
</dbReference>
<evidence type="ECO:0000256" key="3">
    <source>
        <dbReference type="ARBA" id="ARBA00022617"/>
    </source>
</evidence>